<dbReference type="PANTHER" id="PTHR47584">
    <property type="match status" value="1"/>
</dbReference>
<organism evidence="2 3">
    <name type="scientific">Artemisia annua</name>
    <name type="common">Sweet wormwood</name>
    <dbReference type="NCBI Taxonomy" id="35608"/>
    <lineage>
        <taxon>Eukaryota</taxon>
        <taxon>Viridiplantae</taxon>
        <taxon>Streptophyta</taxon>
        <taxon>Embryophyta</taxon>
        <taxon>Tracheophyta</taxon>
        <taxon>Spermatophyta</taxon>
        <taxon>Magnoliopsida</taxon>
        <taxon>eudicotyledons</taxon>
        <taxon>Gunneridae</taxon>
        <taxon>Pentapetalae</taxon>
        <taxon>asterids</taxon>
        <taxon>campanulids</taxon>
        <taxon>Asterales</taxon>
        <taxon>Asteraceae</taxon>
        <taxon>Asteroideae</taxon>
        <taxon>Anthemideae</taxon>
        <taxon>Artemisiinae</taxon>
        <taxon>Artemisia</taxon>
    </lineage>
</organism>
<evidence type="ECO:0000313" key="3">
    <source>
        <dbReference type="Proteomes" id="UP000245207"/>
    </source>
</evidence>
<keyword evidence="3" id="KW-1185">Reference proteome</keyword>
<protein>
    <recommendedName>
        <fullName evidence="1">Myb/SANT-like domain-containing protein</fullName>
    </recommendedName>
</protein>
<dbReference type="EMBL" id="PKPP01001362">
    <property type="protein sequence ID" value="PWA83329.1"/>
    <property type="molecule type" value="Genomic_DNA"/>
</dbReference>
<accession>A0A2U1PC83</accession>
<dbReference type="Pfam" id="PF12776">
    <property type="entry name" value="Myb_DNA-bind_3"/>
    <property type="match status" value="1"/>
</dbReference>
<name>A0A2U1PC83_ARTAN</name>
<feature type="domain" description="Myb/SANT-like" evidence="1">
    <location>
        <begin position="14"/>
        <end position="107"/>
    </location>
</feature>
<dbReference type="InterPro" id="IPR045026">
    <property type="entry name" value="LIMYB"/>
</dbReference>
<reference evidence="2 3" key="1">
    <citation type="journal article" date="2018" name="Mol. Plant">
        <title>The genome of Artemisia annua provides insight into the evolution of Asteraceae family and artemisinin biosynthesis.</title>
        <authorList>
            <person name="Shen Q."/>
            <person name="Zhang L."/>
            <person name="Liao Z."/>
            <person name="Wang S."/>
            <person name="Yan T."/>
            <person name="Shi P."/>
            <person name="Liu M."/>
            <person name="Fu X."/>
            <person name="Pan Q."/>
            <person name="Wang Y."/>
            <person name="Lv Z."/>
            <person name="Lu X."/>
            <person name="Zhang F."/>
            <person name="Jiang W."/>
            <person name="Ma Y."/>
            <person name="Chen M."/>
            <person name="Hao X."/>
            <person name="Li L."/>
            <person name="Tang Y."/>
            <person name="Lv G."/>
            <person name="Zhou Y."/>
            <person name="Sun X."/>
            <person name="Brodelius P.E."/>
            <person name="Rose J.K.C."/>
            <person name="Tang K."/>
        </authorList>
    </citation>
    <scope>NUCLEOTIDE SEQUENCE [LARGE SCALE GENOMIC DNA]</scope>
    <source>
        <strain evidence="3">cv. Huhao1</strain>
        <tissue evidence="2">Leaf</tissue>
    </source>
</reference>
<dbReference type="PANTHER" id="PTHR47584:SF14">
    <property type="entry name" value="L10-INTERACTING MYB DOMAIN-CONTAINING PROTEIN-LIKE"/>
    <property type="match status" value="1"/>
</dbReference>
<dbReference type="AlphaFoldDB" id="A0A2U1PC83"/>
<dbReference type="OrthoDB" id="686198at2759"/>
<evidence type="ECO:0000313" key="2">
    <source>
        <dbReference type="EMBL" id="PWA83329.1"/>
    </source>
</evidence>
<gene>
    <name evidence="2" type="ORF">CTI12_AA169910</name>
</gene>
<sequence>MGGNNVNHGDAMDWPEEREKYLLEILSERVKRDPNSSPVFKVSDWTDMSEQIFLKFAVRYGPEKVKGKYHRLRTTYTKFTELITRTGVTWDATSGVVYANDELWDEYSLRDKIFKTFKKKGCKLYPLLTLVFSKSGASGTFHNPSTTGPQTSDQEQKLEAQFLGLEVGKGGEVPGGSKKRKCEGEGEMEALPGMRRKKKISGNDKLDAFVDVWSEAMVARKEIYLAKAERIKAHSSEATSIMTDEFSIDSCMSVLNATPGVSKTCYLKALDRFVDANWRKMFLLMTEERRSDWLDSLNE</sequence>
<dbReference type="Proteomes" id="UP000245207">
    <property type="component" value="Unassembled WGS sequence"/>
</dbReference>
<comment type="caution">
    <text evidence="2">The sequence shown here is derived from an EMBL/GenBank/DDBJ whole genome shotgun (WGS) entry which is preliminary data.</text>
</comment>
<evidence type="ECO:0000259" key="1">
    <source>
        <dbReference type="Pfam" id="PF12776"/>
    </source>
</evidence>
<dbReference type="InterPro" id="IPR024752">
    <property type="entry name" value="Myb/SANT-like_dom"/>
</dbReference>
<proteinExistence type="predicted"/>